<evidence type="ECO:0000313" key="2">
    <source>
        <dbReference type="Proteomes" id="UP000243297"/>
    </source>
</evidence>
<dbReference type="Pfam" id="PF20092">
    <property type="entry name" value="DUF6483"/>
    <property type="match status" value="1"/>
</dbReference>
<keyword evidence="2" id="KW-1185">Reference proteome</keyword>
<dbReference type="Proteomes" id="UP000243297">
    <property type="component" value="Unassembled WGS sequence"/>
</dbReference>
<sequence>MLKDDYLLKMIEQISSMLASIMFNKDIKEIETEIKEDEVHNDELNLIVKRVQCNQYNQLINEFMLDECKLKLCLIFFNELNNYSDKELISIGLTRNKLKDDLIAILEKYGYSHIIDLFDF</sequence>
<organism evidence="1 2">
    <name type="scientific">Anaerorhabdus furcosa</name>
    <dbReference type="NCBI Taxonomy" id="118967"/>
    <lineage>
        <taxon>Bacteria</taxon>
        <taxon>Bacillati</taxon>
        <taxon>Bacillota</taxon>
        <taxon>Erysipelotrichia</taxon>
        <taxon>Erysipelotrichales</taxon>
        <taxon>Erysipelotrichaceae</taxon>
        <taxon>Anaerorhabdus</taxon>
    </lineage>
</organism>
<dbReference type="AlphaFoldDB" id="A0A1T4Q229"/>
<dbReference type="EMBL" id="FUWY01000008">
    <property type="protein sequence ID" value="SJZ97870.1"/>
    <property type="molecule type" value="Genomic_DNA"/>
</dbReference>
<reference evidence="2" key="1">
    <citation type="submission" date="2017-02" db="EMBL/GenBank/DDBJ databases">
        <authorList>
            <person name="Varghese N."/>
            <person name="Submissions S."/>
        </authorList>
    </citation>
    <scope>NUCLEOTIDE SEQUENCE [LARGE SCALE GENOMIC DNA]</scope>
    <source>
        <strain evidence="2">ATCC 25662</strain>
    </source>
</reference>
<proteinExistence type="predicted"/>
<dbReference type="RefSeq" id="WP_078712663.1">
    <property type="nucleotide sequence ID" value="NZ_FUWY01000008.1"/>
</dbReference>
<dbReference type="STRING" id="118967.SAMN02745191_2277"/>
<gene>
    <name evidence="1" type="ORF">SAMN02745191_2277</name>
</gene>
<name>A0A1T4Q229_9FIRM</name>
<evidence type="ECO:0000313" key="1">
    <source>
        <dbReference type="EMBL" id="SJZ97870.1"/>
    </source>
</evidence>
<protein>
    <submittedName>
        <fullName evidence="1">Uncharacterized protein</fullName>
    </submittedName>
</protein>
<dbReference type="InterPro" id="IPR045507">
    <property type="entry name" value="DUF6483"/>
</dbReference>
<accession>A0A1T4Q229</accession>